<name>A0ABR3A4P3_9AGAR</name>
<organism evidence="2 3">
    <name type="scientific">Marasmius tenuissimus</name>
    <dbReference type="NCBI Taxonomy" id="585030"/>
    <lineage>
        <taxon>Eukaryota</taxon>
        <taxon>Fungi</taxon>
        <taxon>Dikarya</taxon>
        <taxon>Basidiomycota</taxon>
        <taxon>Agaricomycotina</taxon>
        <taxon>Agaricomycetes</taxon>
        <taxon>Agaricomycetidae</taxon>
        <taxon>Agaricales</taxon>
        <taxon>Marasmiineae</taxon>
        <taxon>Marasmiaceae</taxon>
        <taxon>Marasmius</taxon>
    </lineage>
</organism>
<dbReference type="EMBL" id="JBBXMP010000016">
    <property type="protein sequence ID" value="KAL0068846.1"/>
    <property type="molecule type" value="Genomic_DNA"/>
</dbReference>
<proteinExistence type="predicted"/>
<gene>
    <name evidence="2" type="ORF">AAF712_004177</name>
</gene>
<keyword evidence="3" id="KW-1185">Reference proteome</keyword>
<evidence type="ECO:0000313" key="2">
    <source>
        <dbReference type="EMBL" id="KAL0068846.1"/>
    </source>
</evidence>
<protein>
    <submittedName>
        <fullName evidence="2">Uncharacterized protein</fullName>
    </submittedName>
</protein>
<comment type="caution">
    <text evidence="2">The sequence shown here is derived from an EMBL/GenBank/DDBJ whole genome shotgun (WGS) entry which is preliminary data.</text>
</comment>
<evidence type="ECO:0000256" key="1">
    <source>
        <dbReference type="SAM" id="MobiDB-lite"/>
    </source>
</evidence>
<dbReference type="Proteomes" id="UP001437256">
    <property type="component" value="Unassembled WGS sequence"/>
</dbReference>
<evidence type="ECO:0000313" key="3">
    <source>
        <dbReference type="Proteomes" id="UP001437256"/>
    </source>
</evidence>
<accession>A0ABR3A4P3</accession>
<sequence>MVVLAEENDVLKHRVDTLESLLRVTGCELQAVKIALGPWYHNSQNATPSQSVSTELPNAFQPSSASTSHYLHEENVGEPGPLSRPSGQPDALAAYFPAEDEILDLPRSPPLHPTSRPPLGYSALFGQSWDPPNTPGMRQTLNSAVAPLNLSTTLEGSLEALRQSIVTLSNSVDSLGRRSDIALTNETIRINEEMMSLKANVHGLRMQVHTILMDRNAQVTRRVQDSQESWLPSRFTGLSQQMGSGTKL</sequence>
<reference evidence="2 3" key="1">
    <citation type="submission" date="2024-05" db="EMBL/GenBank/DDBJ databases">
        <title>A draft genome resource for the thread blight pathogen Marasmius tenuissimus strain MS-2.</title>
        <authorList>
            <person name="Yulfo-Soto G.E."/>
            <person name="Baruah I.K."/>
            <person name="Amoako-Attah I."/>
            <person name="Bukari Y."/>
            <person name="Meinhardt L.W."/>
            <person name="Bailey B.A."/>
            <person name="Cohen S.P."/>
        </authorList>
    </citation>
    <scope>NUCLEOTIDE SEQUENCE [LARGE SCALE GENOMIC DNA]</scope>
    <source>
        <strain evidence="2 3">MS-2</strain>
    </source>
</reference>
<feature type="region of interest" description="Disordered" evidence="1">
    <location>
        <begin position="45"/>
        <end position="66"/>
    </location>
</feature>